<gene>
    <name evidence="2" type="ORF">GTC17259_03280</name>
</gene>
<accession>A0AB33J4L9</accession>
<organism evidence="2">
    <name type="scientific">Prevotella sp. GTC17259</name>
    <dbReference type="NCBI Taxonomy" id="3236795"/>
    <lineage>
        <taxon>Bacteria</taxon>
        <taxon>Pseudomonadati</taxon>
        <taxon>Bacteroidota</taxon>
        <taxon>Bacteroidia</taxon>
        <taxon>Bacteroidales</taxon>
        <taxon>Prevotellaceae</taxon>
        <taxon>Prevotella</taxon>
    </lineage>
</organism>
<reference evidence="2" key="1">
    <citation type="submission" date="2024-07" db="EMBL/GenBank/DDBJ databases">
        <title>Complete genome sequence of Prevotella sp. YM-2024 GTC17259.</title>
        <authorList>
            <person name="Hayashi M."/>
            <person name="Muto Y."/>
            <person name="Tanaka K."/>
            <person name="Niwa H."/>
        </authorList>
    </citation>
    <scope>NUCLEOTIDE SEQUENCE</scope>
    <source>
        <strain evidence="2">GTC17259</strain>
    </source>
</reference>
<proteinExistence type="predicted"/>
<dbReference type="AlphaFoldDB" id="A0AB33J4L9"/>
<dbReference type="EMBL" id="AP035787">
    <property type="protein sequence ID" value="BFO75278.1"/>
    <property type="molecule type" value="Genomic_DNA"/>
</dbReference>
<evidence type="ECO:0000313" key="2">
    <source>
        <dbReference type="EMBL" id="BFO75278.1"/>
    </source>
</evidence>
<protein>
    <submittedName>
        <fullName evidence="2">Uncharacterized protein</fullName>
    </submittedName>
</protein>
<sequence length="97" mass="11313">MDANEKILSLFSTRVRQMILQYVETKKENDTLYAMVDERDVRIKQLEGQLAQAERNYNSLKMAKMIEITDGDMEEAGKRISKLIREVNKCITLLSEK</sequence>
<feature type="coiled-coil region" evidence="1">
    <location>
        <begin position="36"/>
        <end position="63"/>
    </location>
</feature>
<name>A0AB33J4L9_9BACT</name>
<evidence type="ECO:0000256" key="1">
    <source>
        <dbReference type="SAM" id="Coils"/>
    </source>
</evidence>
<keyword evidence="1" id="KW-0175">Coiled coil</keyword>